<accession>A0A066UTH0</accession>
<dbReference type="PROSITE" id="PS50199">
    <property type="entry name" value="ZF_RANBP2_2"/>
    <property type="match status" value="1"/>
</dbReference>
<evidence type="ECO:0000259" key="4">
    <source>
        <dbReference type="PROSITE" id="PS50199"/>
    </source>
</evidence>
<proteinExistence type="predicted"/>
<dbReference type="STRING" id="212667.VFDL14_06645"/>
<gene>
    <name evidence="5" type="ORF">F2P58_18590</name>
    <name evidence="6" type="ORF">VFDL14_06645</name>
</gene>
<protein>
    <submittedName>
        <fullName evidence="5">DUF2007 domain-containing protein</fullName>
    </submittedName>
</protein>
<dbReference type="PROSITE" id="PS01358">
    <property type="entry name" value="ZF_RANBP2_1"/>
    <property type="match status" value="1"/>
</dbReference>
<dbReference type="OrthoDB" id="9814654at2"/>
<sequence>MKIFSAANPTEAHIICGLLESEKIACEVRGEGLFGLKGEIPFSEETDPYVWLYEPSDATAALNLINAYKKQQDSIIYEEWRCSQCHEVNEAQFGSCWQCGSPCPET</sequence>
<evidence type="ECO:0000313" key="8">
    <source>
        <dbReference type="Proteomes" id="UP000326789"/>
    </source>
</evidence>
<evidence type="ECO:0000256" key="2">
    <source>
        <dbReference type="ARBA" id="ARBA00022771"/>
    </source>
</evidence>
<dbReference type="EMBL" id="JFFR01000002">
    <property type="protein sequence ID" value="KDN30400.1"/>
    <property type="molecule type" value="Genomic_DNA"/>
</dbReference>
<feature type="domain" description="RanBP2-type" evidence="4">
    <location>
        <begin position="72"/>
        <end position="105"/>
    </location>
</feature>
<name>A0A066UTH0_9VIBR</name>
<dbReference type="AlphaFoldDB" id="A0A066UTH0"/>
<reference evidence="5 8" key="2">
    <citation type="submission" date="2019-09" db="EMBL/GenBank/DDBJ databases">
        <title>Whole genome sequence of Vibrio fortis.</title>
        <authorList>
            <person name="Das S.K."/>
        </authorList>
    </citation>
    <scope>NUCLEOTIDE SEQUENCE [LARGE SCALE GENOMIC DNA]</scope>
    <source>
        <strain evidence="5 8">AN60</strain>
    </source>
</reference>
<keyword evidence="7" id="KW-1185">Reference proteome</keyword>
<evidence type="ECO:0000313" key="7">
    <source>
        <dbReference type="Proteomes" id="UP000027219"/>
    </source>
</evidence>
<dbReference type="InterPro" id="IPR001876">
    <property type="entry name" value="Znf_RanBP2"/>
</dbReference>
<dbReference type="EMBL" id="VWSE01000008">
    <property type="protein sequence ID" value="KAB0286660.1"/>
    <property type="molecule type" value="Genomic_DNA"/>
</dbReference>
<evidence type="ECO:0000256" key="1">
    <source>
        <dbReference type="ARBA" id="ARBA00022723"/>
    </source>
</evidence>
<organism evidence="6 7">
    <name type="scientific">Vibrio fortis</name>
    <dbReference type="NCBI Taxonomy" id="212667"/>
    <lineage>
        <taxon>Bacteria</taxon>
        <taxon>Pseudomonadati</taxon>
        <taxon>Pseudomonadota</taxon>
        <taxon>Gammaproteobacteria</taxon>
        <taxon>Vibrionales</taxon>
        <taxon>Vibrionaceae</taxon>
        <taxon>Vibrio</taxon>
    </lineage>
</organism>
<reference evidence="6 7" key="1">
    <citation type="submission" date="2014-02" db="EMBL/GenBank/DDBJ databases">
        <title>Vibrio fortis Dalian14 Genome Sequencing.</title>
        <authorList>
            <person name="Wang Y."/>
            <person name="Song L."/>
            <person name="Liu G."/>
            <person name="Ding J."/>
        </authorList>
    </citation>
    <scope>NUCLEOTIDE SEQUENCE [LARGE SCALE GENOMIC DNA]</scope>
    <source>
        <strain evidence="6 7">Dalian14</strain>
    </source>
</reference>
<dbReference type="InterPro" id="IPR018551">
    <property type="entry name" value="DUF2007"/>
</dbReference>
<evidence type="ECO:0000256" key="3">
    <source>
        <dbReference type="ARBA" id="ARBA00022833"/>
    </source>
</evidence>
<keyword evidence="2" id="KW-0863">Zinc-finger</keyword>
<evidence type="ECO:0000313" key="6">
    <source>
        <dbReference type="EMBL" id="KDN30400.1"/>
    </source>
</evidence>
<dbReference type="Pfam" id="PF09413">
    <property type="entry name" value="DUF2007"/>
    <property type="match status" value="1"/>
</dbReference>
<dbReference type="Proteomes" id="UP000027219">
    <property type="component" value="Unassembled WGS sequence"/>
</dbReference>
<dbReference type="Proteomes" id="UP000326789">
    <property type="component" value="Unassembled WGS sequence"/>
</dbReference>
<evidence type="ECO:0000313" key="5">
    <source>
        <dbReference type="EMBL" id="KAB0286660.1"/>
    </source>
</evidence>
<keyword evidence="1" id="KW-0479">Metal-binding</keyword>
<dbReference type="RefSeq" id="WP_032549439.1">
    <property type="nucleotide sequence ID" value="NZ_JATABQ010000034.1"/>
</dbReference>
<dbReference type="GO" id="GO:0008270">
    <property type="term" value="F:zinc ion binding"/>
    <property type="evidence" value="ECO:0007669"/>
    <property type="project" value="UniProtKB-KW"/>
</dbReference>
<comment type="caution">
    <text evidence="6">The sequence shown here is derived from an EMBL/GenBank/DDBJ whole genome shotgun (WGS) entry which is preliminary data.</text>
</comment>
<keyword evidence="3" id="KW-0862">Zinc</keyword>